<dbReference type="Gene3D" id="3.40.50.300">
    <property type="entry name" value="P-loop containing nucleotide triphosphate hydrolases"/>
    <property type="match status" value="1"/>
</dbReference>
<dbReference type="GO" id="GO:0005524">
    <property type="term" value="F:ATP binding"/>
    <property type="evidence" value="ECO:0007669"/>
    <property type="project" value="UniProtKB-UniRule"/>
</dbReference>
<name>A0A927C2S2_9GAMM</name>
<dbReference type="SUPFAM" id="SSF52540">
    <property type="entry name" value="P-loop containing nucleoside triphosphate hydrolases"/>
    <property type="match status" value="1"/>
</dbReference>
<dbReference type="PANTHER" id="PTHR12169:SF6">
    <property type="entry name" value="AFG1-LIKE ATPASE"/>
    <property type="match status" value="1"/>
</dbReference>
<comment type="subunit">
    <text evidence="3">Interacts with FtsZ.</text>
</comment>
<keyword evidence="1 3" id="KW-0547">Nucleotide-binding</keyword>
<dbReference type="Proteomes" id="UP000610558">
    <property type="component" value="Unassembled WGS sequence"/>
</dbReference>
<comment type="function">
    <text evidence="3">Reduces the stability of FtsZ polymers in the presence of ATP.</text>
</comment>
<organism evidence="4 5">
    <name type="scientific">Spongiibacter pelagi</name>
    <dbReference type="NCBI Taxonomy" id="2760804"/>
    <lineage>
        <taxon>Bacteria</taxon>
        <taxon>Pseudomonadati</taxon>
        <taxon>Pseudomonadota</taxon>
        <taxon>Gammaproteobacteria</taxon>
        <taxon>Cellvibrionales</taxon>
        <taxon>Spongiibacteraceae</taxon>
        <taxon>Spongiibacter</taxon>
    </lineage>
</organism>
<reference evidence="4" key="1">
    <citation type="submission" date="2020-09" db="EMBL/GenBank/DDBJ databases">
        <authorList>
            <person name="Yoon J.-W."/>
        </authorList>
    </citation>
    <scope>NUCLEOTIDE SEQUENCE</scope>
    <source>
        <strain evidence="4">KMU-158</strain>
    </source>
</reference>
<gene>
    <name evidence="3" type="primary">zapE</name>
    <name evidence="4" type="ORF">IB286_11965</name>
</gene>
<dbReference type="AlphaFoldDB" id="A0A927C2S2"/>
<feature type="binding site" evidence="3">
    <location>
        <begin position="72"/>
        <end position="79"/>
    </location>
    <ligand>
        <name>ATP</name>
        <dbReference type="ChEBI" id="CHEBI:30616"/>
    </ligand>
</feature>
<evidence type="ECO:0000313" key="5">
    <source>
        <dbReference type="Proteomes" id="UP000610558"/>
    </source>
</evidence>
<comment type="caution">
    <text evidence="4">The sequence shown here is derived from an EMBL/GenBank/DDBJ whole genome shotgun (WGS) entry which is preliminary data.</text>
</comment>
<keyword evidence="3" id="KW-0132">Cell division</keyword>
<dbReference type="GO" id="GO:0051301">
    <property type="term" value="P:cell division"/>
    <property type="evidence" value="ECO:0007669"/>
    <property type="project" value="UniProtKB-UniRule"/>
</dbReference>
<keyword evidence="5" id="KW-1185">Reference proteome</keyword>
<dbReference type="Pfam" id="PF03969">
    <property type="entry name" value="AFG1_ATPase"/>
    <property type="match status" value="1"/>
</dbReference>
<evidence type="ECO:0000256" key="1">
    <source>
        <dbReference type="ARBA" id="ARBA00022741"/>
    </source>
</evidence>
<proteinExistence type="inferred from homology"/>
<dbReference type="InterPro" id="IPR030870">
    <property type="entry name" value="ZapE"/>
</dbReference>
<dbReference type="HAMAP" id="MF_01919">
    <property type="entry name" value="ZapE"/>
    <property type="match status" value="1"/>
</dbReference>
<protein>
    <recommendedName>
        <fullName evidence="3">Cell division protein ZapE</fullName>
    </recommendedName>
    <alternativeName>
        <fullName evidence="3">Z ring-associated protein ZapE</fullName>
    </alternativeName>
</protein>
<dbReference type="GO" id="GO:0016887">
    <property type="term" value="F:ATP hydrolysis activity"/>
    <property type="evidence" value="ECO:0007669"/>
    <property type="project" value="UniProtKB-UniRule"/>
</dbReference>
<dbReference type="RefSeq" id="WP_190766125.1">
    <property type="nucleotide sequence ID" value="NZ_JACXLD010000007.1"/>
</dbReference>
<sequence length="368" mass="42050">MPTPLQRYQRDLEKPDFSHDSAQQHAVECLQRLFDELCAAPTLAPSGFKAKVGGLFGRKPEPVLIRGLYFWGGVGRGKTYLMDTFFDTLPFENKMRAHFHRFMQRVHKDLKALAGEKNPLILVADRIAEEARVICFDEFFVTDITDAMILAGLFQRLFERGVVLVATSNIVPDGLYKDGLQRARFLPAIALLKKHTEVVNVDGGVDYRLRTLEQAELYHSPLDPAAEVSLMDSFRRLAPEEPQHDLRLDIEGRGIMARYVADDVAWFDFAELCDGPRSQYDYIELARIFHAVVLSNVPQLGAGRDDQARRFINLIDEFYDRNVKLVISAEVELESLYSGGRLEFEFERTCSRLLEMQSESYLATEHRP</sequence>
<dbReference type="GO" id="GO:0032153">
    <property type="term" value="C:cell division site"/>
    <property type="evidence" value="ECO:0007669"/>
    <property type="project" value="TreeGrafter"/>
</dbReference>
<keyword evidence="3" id="KW-0131">Cell cycle</keyword>
<keyword evidence="3" id="KW-0378">Hydrolase</keyword>
<keyword evidence="2 3" id="KW-0067">ATP-binding</keyword>
<dbReference type="GO" id="GO:0005737">
    <property type="term" value="C:cytoplasm"/>
    <property type="evidence" value="ECO:0007669"/>
    <property type="project" value="UniProtKB-SubCell"/>
</dbReference>
<keyword evidence="3" id="KW-0963">Cytoplasm</keyword>
<dbReference type="InterPro" id="IPR005654">
    <property type="entry name" value="ATPase_AFG1-like"/>
</dbReference>
<dbReference type="NCBIfam" id="NF040713">
    <property type="entry name" value="ZapE"/>
    <property type="match status" value="1"/>
</dbReference>
<dbReference type="InterPro" id="IPR027417">
    <property type="entry name" value="P-loop_NTPase"/>
</dbReference>
<comment type="similarity">
    <text evidence="3">Belongs to the AFG1 ATPase family. ZapE subfamily.</text>
</comment>
<comment type="subcellular location">
    <subcellularLocation>
        <location evidence="3">Cytoplasm</location>
    </subcellularLocation>
</comment>
<dbReference type="EMBL" id="JACXLD010000007">
    <property type="protein sequence ID" value="MBD2859719.1"/>
    <property type="molecule type" value="Genomic_DNA"/>
</dbReference>
<evidence type="ECO:0000256" key="2">
    <source>
        <dbReference type="ARBA" id="ARBA00022840"/>
    </source>
</evidence>
<evidence type="ECO:0000256" key="3">
    <source>
        <dbReference type="HAMAP-Rule" id="MF_01919"/>
    </source>
</evidence>
<accession>A0A927C2S2</accession>
<evidence type="ECO:0000313" key="4">
    <source>
        <dbReference type="EMBL" id="MBD2859719.1"/>
    </source>
</evidence>
<dbReference type="PANTHER" id="PTHR12169">
    <property type="entry name" value="ATPASE N2B"/>
    <property type="match status" value="1"/>
</dbReference>